<feature type="region of interest" description="Disordered" evidence="1">
    <location>
        <begin position="885"/>
        <end position="904"/>
    </location>
</feature>
<evidence type="ECO:0000256" key="1">
    <source>
        <dbReference type="SAM" id="MobiDB-lite"/>
    </source>
</evidence>
<dbReference type="InterPro" id="IPR036872">
    <property type="entry name" value="CH_dom_sf"/>
</dbReference>
<feature type="compositionally biased region" description="Polar residues" evidence="1">
    <location>
        <begin position="633"/>
        <end position="644"/>
    </location>
</feature>
<dbReference type="GO" id="GO:0008017">
    <property type="term" value="F:microtubule binding"/>
    <property type="evidence" value="ECO:0007669"/>
    <property type="project" value="TreeGrafter"/>
</dbReference>
<feature type="region of interest" description="Disordered" evidence="1">
    <location>
        <begin position="633"/>
        <end position="652"/>
    </location>
</feature>
<dbReference type="OrthoDB" id="62528at2759"/>
<evidence type="ECO:0000313" key="5">
    <source>
        <dbReference type="Proteomes" id="UP000419144"/>
    </source>
</evidence>
<keyword evidence="5" id="KW-1185">Reference proteome</keyword>
<dbReference type="EMBL" id="BLBS01000012">
    <property type="protein sequence ID" value="GET86571.1"/>
    <property type="molecule type" value="Genomic_DNA"/>
</dbReference>
<name>A0A640KBL4_LEITA</name>
<feature type="domain" description="CH-like" evidence="3">
    <location>
        <begin position="98"/>
        <end position="191"/>
    </location>
</feature>
<dbReference type="Gene3D" id="1.10.418.10">
    <property type="entry name" value="Calponin-like domain"/>
    <property type="match status" value="1"/>
</dbReference>
<organism evidence="4 5">
    <name type="scientific">Leishmania tarentolae</name>
    <name type="common">Sauroleishmania tarentolae</name>
    <dbReference type="NCBI Taxonomy" id="5689"/>
    <lineage>
        <taxon>Eukaryota</taxon>
        <taxon>Discoba</taxon>
        <taxon>Euglenozoa</taxon>
        <taxon>Kinetoplastea</taxon>
        <taxon>Metakinetoplastina</taxon>
        <taxon>Trypanosomatida</taxon>
        <taxon>Trypanosomatidae</taxon>
        <taxon>Leishmaniinae</taxon>
        <taxon>Leishmania</taxon>
        <taxon>lizard Leishmania</taxon>
    </lineage>
</organism>
<dbReference type="VEuPathDB" id="TriTrypDB:LtaPh_1014100"/>
<evidence type="ECO:0000256" key="2">
    <source>
        <dbReference type="SAM" id="SignalP"/>
    </source>
</evidence>
<dbReference type="Proteomes" id="UP000419144">
    <property type="component" value="Unassembled WGS sequence"/>
</dbReference>
<feature type="signal peptide" evidence="2">
    <location>
        <begin position="1"/>
        <end position="20"/>
    </location>
</feature>
<feature type="chain" id="PRO_5025027498" description="CH-like domain-containing protein" evidence="2">
    <location>
        <begin position="21"/>
        <end position="1060"/>
    </location>
</feature>
<protein>
    <recommendedName>
        <fullName evidence="3">CH-like domain-containing protein</fullName>
    </recommendedName>
</protein>
<evidence type="ECO:0000313" key="4">
    <source>
        <dbReference type="EMBL" id="GET86571.1"/>
    </source>
</evidence>
<reference evidence="4" key="1">
    <citation type="submission" date="2019-11" db="EMBL/GenBank/DDBJ databases">
        <title>Leishmania tarentolae CDS.</title>
        <authorList>
            <person name="Goto Y."/>
            <person name="Yamagishi J."/>
        </authorList>
    </citation>
    <scope>NUCLEOTIDE SEQUENCE [LARGE SCALE GENOMIC DNA]</scope>
    <source>
        <strain evidence="4">Parrot Tar II</strain>
    </source>
</reference>
<dbReference type="InterPro" id="IPR010441">
    <property type="entry name" value="CH_2"/>
</dbReference>
<comment type="caution">
    <text evidence="4">The sequence shown here is derived from an EMBL/GenBank/DDBJ whole genome shotgun (WGS) entry which is preliminary data.</text>
</comment>
<evidence type="ECO:0000259" key="3">
    <source>
        <dbReference type="Pfam" id="PF06294"/>
    </source>
</evidence>
<accession>A0A640KBL4</accession>
<dbReference type="Pfam" id="PF06294">
    <property type="entry name" value="CH_2"/>
    <property type="match status" value="1"/>
</dbReference>
<sequence length="1060" mass="110873">MRTLYFLHASLHLLPSLSLAFSPSPLPLCAIGANSRVPVCVCVCSSGAMAHASSSETVSVGPRSTVIRKESAIGAPLPSTATPPSSLRTGAALPREILAWLQSLQLGGLVKYPKRDLANGYVIAHICARYWPHVPLHSFENKTSTASKQSNWFVLRKVLRQKGVEVSAAMLQGMMNSTDDCASAFLQQLYTVLTGKRADTEAVPLEGALPDVPASKVPVYVPTNTGGAAARTRYVGGASGLGPSTKVDSSSDLADSGSKAASVLAVAADLSARDVLNAPPVLLPPLQSSLPMPTHAMAATSTVPALEEQAALPGKPLLNVVVRAAGEVCTVVSAQASASASANTPGESLPASVSSLAGSWFCRKVHESVPRDVLEALMGADEGTAAPRPSLSTTLRWLSASPSGDRDVGSQMKEAFWSADGDGHNLQQAALRTGAWQAILGAVPELAQILVQHAGHGLDALVDCLFASVRNAQSRICGGDERDANGDVSFAFVRNALHFSTVLLATLSDLDVHQAVAFFETYFVASPAFAQVLRGLRWSLVADYATLLTAVLPANRRLAATVLRSLWGTIEYAVRDSAAEETVLASEAAAGDSKCPSAGAEDMAEVCLLVLLRALLTSLQPIDTGSLSRVLSETHMSSHTQSDTSGRRRASTVRCAASRSNRRMTATASASQDAVTNVLVQLAQQHSATVLKQFAVGCTNATGASIDEVVSVVTEKEAAAVALAVQVLRMELCPSLVAEWVTGGHFFDVYNALFPSLDNTDTATPRGEVSPIFSVLRARWLRWCLQRWFELSLSSHSPITSAAVPLGVREGSDHRATTTTLAQEHDFSMGSAEMSAMRRGVRVLCGELSSAAVPLSTAEAQSRVLVACALAESLPFLPANYKAEATGTDGDNGQSSAEAAESPHAGDSGLIFAEDAAEAALKVFIYETSPAQMHIILGCTSESRAGTAVQKAGELKGEAQWMLHRYVGPLKPSGMLVVESDALLLVKAALTVLSNGGNHAGNSSNGTGLSLSFSAVGDKDVKLIGSTGGARRLAARAAVIAREGHVDEKIAERGCDGLRV</sequence>
<gene>
    <name evidence="4" type="ORF">LtaPh_1014100</name>
</gene>
<dbReference type="InterPro" id="IPR052111">
    <property type="entry name" value="Spermatogenesis_Ciliary_MAP"/>
</dbReference>
<dbReference type="GO" id="GO:0051493">
    <property type="term" value="P:regulation of cytoskeleton organization"/>
    <property type="evidence" value="ECO:0007669"/>
    <property type="project" value="TreeGrafter"/>
</dbReference>
<dbReference type="GO" id="GO:0005930">
    <property type="term" value="C:axoneme"/>
    <property type="evidence" value="ECO:0007669"/>
    <property type="project" value="TreeGrafter"/>
</dbReference>
<keyword evidence="2" id="KW-0732">Signal</keyword>
<proteinExistence type="predicted"/>
<dbReference type="PANTHER" id="PTHR12509:SF8">
    <property type="entry name" value="SPERMATOGENESIS-ASSOCIATED PROTEIN 4"/>
    <property type="match status" value="1"/>
</dbReference>
<dbReference type="PANTHER" id="PTHR12509">
    <property type="entry name" value="SPERMATOGENESIS-ASSOCIATED 4-RELATED"/>
    <property type="match status" value="1"/>
</dbReference>
<dbReference type="AlphaFoldDB" id="A0A640KBL4"/>